<evidence type="ECO:0000256" key="1">
    <source>
        <dbReference type="SAM" id="MobiDB-lite"/>
    </source>
</evidence>
<organism evidence="2 3">
    <name type="scientific">Streptomyces kurssanovii</name>
    <dbReference type="NCBI Taxonomy" id="67312"/>
    <lineage>
        <taxon>Bacteria</taxon>
        <taxon>Bacillati</taxon>
        <taxon>Actinomycetota</taxon>
        <taxon>Actinomycetes</taxon>
        <taxon>Kitasatosporales</taxon>
        <taxon>Streptomycetaceae</taxon>
        <taxon>Streptomyces</taxon>
    </lineage>
</organism>
<name>A0ABV3HWJ8_9ACTN</name>
<feature type="region of interest" description="Disordered" evidence="1">
    <location>
        <begin position="38"/>
        <end position="67"/>
    </location>
</feature>
<dbReference type="RefSeq" id="WP_364595681.1">
    <property type="nucleotide sequence ID" value="NZ_JBFAQK010000026.1"/>
</dbReference>
<proteinExistence type="predicted"/>
<dbReference type="Proteomes" id="UP001552521">
    <property type="component" value="Unassembled WGS sequence"/>
</dbReference>
<protein>
    <submittedName>
        <fullName evidence="2">Acyl-CoA carboxylase subunit epsilon</fullName>
    </submittedName>
</protein>
<evidence type="ECO:0000313" key="3">
    <source>
        <dbReference type="Proteomes" id="UP001552521"/>
    </source>
</evidence>
<reference evidence="2 3" key="1">
    <citation type="submission" date="2024-06" db="EMBL/GenBank/DDBJ databases">
        <title>The Natural Products Discovery Center: Release of the First 8490 Sequenced Strains for Exploring Actinobacteria Biosynthetic Diversity.</title>
        <authorList>
            <person name="Kalkreuter E."/>
            <person name="Kautsar S.A."/>
            <person name="Yang D."/>
            <person name="Bader C.D."/>
            <person name="Teijaro C.N."/>
            <person name="Fluegel L."/>
            <person name="Davis C.M."/>
            <person name="Simpson J.R."/>
            <person name="Lauterbach L."/>
            <person name="Steele A.D."/>
            <person name="Gui C."/>
            <person name="Meng S."/>
            <person name="Li G."/>
            <person name="Viehrig K."/>
            <person name="Ye F."/>
            <person name="Su P."/>
            <person name="Kiefer A.F."/>
            <person name="Nichols A."/>
            <person name="Cepeda A.J."/>
            <person name="Yan W."/>
            <person name="Fan B."/>
            <person name="Jiang Y."/>
            <person name="Adhikari A."/>
            <person name="Zheng C.-J."/>
            <person name="Schuster L."/>
            <person name="Cowan T.M."/>
            <person name="Smanski M.J."/>
            <person name="Chevrette M.G."/>
            <person name="De Carvalho L.P.S."/>
            <person name="Shen B."/>
        </authorList>
    </citation>
    <scope>NUCLEOTIDE SEQUENCE [LARGE SCALE GENOMIC DNA]</scope>
    <source>
        <strain evidence="2 3">NPDC049344</strain>
    </source>
</reference>
<gene>
    <name evidence="2" type="ORF">AB0K36_19440</name>
</gene>
<dbReference type="EMBL" id="JBFAQK010000026">
    <property type="protein sequence ID" value="MEV4682952.1"/>
    <property type="molecule type" value="Genomic_DNA"/>
</dbReference>
<dbReference type="InterPro" id="IPR032716">
    <property type="entry name" value="ACC_epsilon"/>
</dbReference>
<sequence>MTPADDTAALLRVERGVASTEELAAVTATLFSLLATRRPAREPDTTHTRAYWRRQPAGAFRAPHSWR</sequence>
<dbReference type="Pfam" id="PF13822">
    <property type="entry name" value="ACC_epsilon"/>
    <property type="match status" value="1"/>
</dbReference>
<accession>A0ABV3HWJ8</accession>
<evidence type="ECO:0000313" key="2">
    <source>
        <dbReference type="EMBL" id="MEV4682952.1"/>
    </source>
</evidence>
<comment type="caution">
    <text evidence="2">The sequence shown here is derived from an EMBL/GenBank/DDBJ whole genome shotgun (WGS) entry which is preliminary data.</text>
</comment>
<keyword evidence="3" id="KW-1185">Reference proteome</keyword>